<keyword evidence="1" id="KW-0863">Zinc-finger</keyword>
<gene>
    <name evidence="3" type="ORF">BSL78_24327</name>
</gene>
<evidence type="ECO:0000313" key="4">
    <source>
        <dbReference type="Proteomes" id="UP000230750"/>
    </source>
</evidence>
<keyword evidence="1" id="KW-0862">Zinc</keyword>
<dbReference type="STRING" id="307972.A0A2G8JSV8"/>
<protein>
    <recommendedName>
        <fullName evidence="2">E3 ubiquitin ligase UBR4 C-terminal domain-containing protein</fullName>
    </recommendedName>
</protein>
<evidence type="ECO:0000259" key="2">
    <source>
        <dbReference type="Pfam" id="PF13764"/>
    </source>
</evidence>
<dbReference type="OrthoDB" id="9027115at2759"/>
<feature type="region of interest" description="UBR4 E3 catalytic module" evidence="1">
    <location>
        <begin position="19"/>
        <end position="441"/>
    </location>
</feature>
<reference evidence="3 4" key="1">
    <citation type="journal article" date="2017" name="PLoS Biol.">
        <title>The sea cucumber genome provides insights into morphological evolution and visceral regeneration.</title>
        <authorList>
            <person name="Zhang X."/>
            <person name="Sun L."/>
            <person name="Yuan J."/>
            <person name="Sun Y."/>
            <person name="Gao Y."/>
            <person name="Zhang L."/>
            <person name="Li S."/>
            <person name="Dai H."/>
            <person name="Hamel J.F."/>
            <person name="Liu C."/>
            <person name="Yu Y."/>
            <person name="Liu S."/>
            <person name="Lin W."/>
            <person name="Guo K."/>
            <person name="Jin S."/>
            <person name="Xu P."/>
            <person name="Storey K.B."/>
            <person name="Huan P."/>
            <person name="Zhang T."/>
            <person name="Zhou Y."/>
            <person name="Zhang J."/>
            <person name="Lin C."/>
            <person name="Li X."/>
            <person name="Xing L."/>
            <person name="Huo D."/>
            <person name="Sun M."/>
            <person name="Wang L."/>
            <person name="Mercier A."/>
            <person name="Li F."/>
            <person name="Yang H."/>
            <person name="Xiang J."/>
        </authorList>
    </citation>
    <scope>NUCLEOTIDE SEQUENCE [LARGE SCALE GENOMIC DNA]</scope>
    <source>
        <strain evidence="3">Shaxun</strain>
        <tissue evidence="3">Muscle</tissue>
    </source>
</reference>
<dbReference type="PANTHER" id="PTHR21725:SF1">
    <property type="entry name" value="E3 UBIQUITIN-PROTEIN LIGASE UBR4"/>
    <property type="match status" value="1"/>
</dbReference>
<comment type="caution">
    <text evidence="3">The sequence shown here is derived from an EMBL/GenBank/DDBJ whole genome shotgun (WGS) entry which is preliminary data.</text>
</comment>
<proteinExistence type="inferred from homology"/>
<keyword evidence="1" id="KW-0479">Metal-binding</keyword>
<sequence length="446" mass="50300">MSESCSLDSQPWKDFLAKPSLPFVLRLLSGLCKGHAKTQQLVGDKCIPAIHRLEQISSEEGIGSLAENLMEALKTNPEVAKKIDEVRAQTKAEKKRRAMAMRQKQLGALGMSTNEKGQVTASRTVFQQMEDLVEESGLTCCICREGYKYQSQKVLGIYTYTKVAVLEPFELKSKKTQGYSTVSHFNIVHYDCHLAAVRHNVYLPECSGYREPTYHATLHDLKLLLLRYVQEQSFSSDSGGGGRQSNMHLIPYMIHMALYVINTTRCVPREEKNLTSFLKHPPSKWVELSYELDGPHYYSLLALHIFSPEKWDEHKVTLLKQLLVSAQARTVSPGGTKSLSDKAVKDYSIYKAALMYFGLIEVLYSVLLKDASKPEESWSQSVANYIRHNDEALIKNADKVLSTYEKDFQPCESFAEFCDVGGLLVKIPDPDMYLAELLNSVSYVLA</sequence>
<dbReference type="EMBL" id="MRZV01001308">
    <property type="protein sequence ID" value="PIK38842.1"/>
    <property type="molecule type" value="Genomic_DNA"/>
</dbReference>
<dbReference type="InterPro" id="IPR045189">
    <property type="entry name" value="UBR4-like"/>
</dbReference>
<evidence type="ECO:0000256" key="1">
    <source>
        <dbReference type="PROSITE-ProRule" id="PRU01388"/>
    </source>
</evidence>
<name>A0A2G8JSV8_STIJA</name>
<dbReference type="PANTHER" id="PTHR21725">
    <property type="entry name" value="E3 UBIQUITIN-PROTEIN LIGASE UBR4"/>
    <property type="match status" value="1"/>
</dbReference>
<dbReference type="Proteomes" id="UP000230750">
    <property type="component" value="Unassembled WGS sequence"/>
</dbReference>
<dbReference type="AlphaFoldDB" id="A0A2G8JSV8"/>
<comment type="similarity">
    <text evidence="1">Belongs to the UBR4 family.</text>
</comment>
<organism evidence="3 4">
    <name type="scientific">Stichopus japonicus</name>
    <name type="common">Sea cucumber</name>
    <dbReference type="NCBI Taxonomy" id="307972"/>
    <lineage>
        <taxon>Eukaryota</taxon>
        <taxon>Metazoa</taxon>
        <taxon>Echinodermata</taxon>
        <taxon>Eleutherozoa</taxon>
        <taxon>Echinozoa</taxon>
        <taxon>Holothuroidea</taxon>
        <taxon>Aspidochirotacea</taxon>
        <taxon>Aspidochirotida</taxon>
        <taxon>Stichopodidae</taxon>
        <taxon>Apostichopus</taxon>
    </lineage>
</organism>
<accession>A0A2G8JSV8</accession>
<keyword evidence="4" id="KW-1185">Reference proteome</keyword>
<evidence type="ECO:0000313" key="3">
    <source>
        <dbReference type="EMBL" id="PIK38842.1"/>
    </source>
</evidence>
<dbReference type="InterPro" id="IPR025704">
    <property type="entry name" value="E3_Ub_ligase_UBR4_C"/>
</dbReference>
<dbReference type="PROSITE" id="PS52043">
    <property type="entry name" value="UBR4_E3"/>
    <property type="match status" value="1"/>
</dbReference>
<dbReference type="Pfam" id="PF13764">
    <property type="entry name" value="E3_UbLigase_R4"/>
    <property type="match status" value="1"/>
</dbReference>
<dbReference type="GO" id="GO:0008270">
    <property type="term" value="F:zinc ion binding"/>
    <property type="evidence" value="ECO:0007669"/>
    <property type="project" value="UniProtKB-KW"/>
</dbReference>
<feature type="domain" description="E3 ubiquitin ligase UBR4 C-terminal" evidence="2">
    <location>
        <begin position="7"/>
        <end position="199"/>
    </location>
</feature>